<evidence type="ECO:0000313" key="5">
    <source>
        <dbReference type="EMBL" id="MCC3145843.1"/>
    </source>
</evidence>
<dbReference type="PANTHER" id="PTHR12835">
    <property type="entry name" value="BIOTIN PROTEIN LIGASE"/>
    <property type="match status" value="1"/>
</dbReference>
<dbReference type="GO" id="GO:0016740">
    <property type="term" value="F:transferase activity"/>
    <property type="evidence" value="ECO:0007669"/>
    <property type="project" value="UniProtKB-ARBA"/>
</dbReference>
<dbReference type="SUPFAM" id="SSF55681">
    <property type="entry name" value="Class II aaRS and biotin synthetases"/>
    <property type="match status" value="1"/>
</dbReference>
<dbReference type="GO" id="GO:0009249">
    <property type="term" value="P:protein lipoylation"/>
    <property type="evidence" value="ECO:0007669"/>
    <property type="project" value="UniProtKB-ARBA"/>
</dbReference>
<dbReference type="EC" id="6.3.4.15" evidence="3"/>
<name>A0AAW4X236_9FIRM</name>
<gene>
    <name evidence="5" type="ORF">LJ207_10950</name>
</gene>
<dbReference type="InterPro" id="IPR045864">
    <property type="entry name" value="aa-tRNA-synth_II/BPL/LPL"/>
</dbReference>
<dbReference type="PANTHER" id="PTHR12835:SF5">
    <property type="entry name" value="BIOTIN--PROTEIN LIGASE"/>
    <property type="match status" value="1"/>
</dbReference>
<dbReference type="InterPro" id="IPR003142">
    <property type="entry name" value="BPL_C"/>
</dbReference>
<sequence>MVREEILNILDKKLIYAKLKEIKGKNELISKIDLAIDKKIDSTNEKAKRFAEKLNTASINKLSAEQLFVFAADKQLKAKGRRGKSWFSNTGESLSVSFLFKLPDNSPEIPQVTAAAALAVKESFKNFSLKTDIKWPNDILVNEKKICGILSELFFTQNKSAFVIIGCGINLNNSSFNEEIKDLATSYYIEKSQKINKNVFLSNLIFEIESYINKYFSGRRKEVISKWKKALNIIGKRVKLSQNNTIYNVIIKDILDSGEILAELEDGSQKKFQSFNTSFKYSN</sequence>
<dbReference type="InterPro" id="IPR004143">
    <property type="entry name" value="BPL_LPL_catalytic"/>
</dbReference>
<evidence type="ECO:0000256" key="1">
    <source>
        <dbReference type="ARBA" id="ARBA00022598"/>
    </source>
</evidence>
<evidence type="ECO:0000313" key="6">
    <source>
        <dbReference type="Proteomes" id="UP001199296"/>
    </source>
</evidence>
<organism evidence="5 6">
    <name type="scientific">Halanaerobium polyolivorans</name>
    <dbReference type="NCBI Taxonomy" id="2886943"/>
    <lineage>
        <taxon>Bacteria</taxon>
        <taxon>Bacillati</taxon>
        <taxon>Bacillota</taxon>
        <taxon>Clostridia</taxon>
        <taxon>Halanaerobiales</taxon>
        <taxon>Halanaerobiaceae</taxon>
        <taxon>Halanaerobium</taxon>
    </lineage>
</organism>
<evidence type="ECO:0000256" key="2">
    <source>
        <dbReference type="ARBA" id="ARBA00023267"/>
    </source>
</evidence>
<dbReference type="Proteomes" id="UP001199296">
    <property type="component" value="Unassembled WGS sequence"/>
</dbReference>
<reference evidence="5 6" key="1">
    <citation type="submission" date="2021-10" db="EMBL/GenBank/DDBJ databases">
        <authorList>
            <person name="Grouzdev D.S."/>
            <person name="Pantiukh K.S."/>
            <person name="Krutkina M.S."/>
        </authorList>
    </citation>
    <scope>NUCLEOTIDE SEQUENCE [LARGE SCALE GENOMIC DNA]</scope>
    <source>
        <strain evidence="5 6">Z-7514</strain>
    </source>
</reference>
<keyword evidence="2" id="KW-0092">Biotin</keyword>
<protein>
    <recommendedName>
        <fullName evidence="3">biotin--[biotin carboxyl-carrier protein] ligase</fullName>
        <ecNumber evidence="3">6.3.4.15</ecNumber>
    </recommendedName>
</protein>
<dbReference type="Pfam" id="PF03099">
    <property type="entry name" value="BPL_LplA_LipB"/>
    <property type="match status" value="1"/>
</dbReference>
<comment type="caution">
    <text evidence="5">The sequence shown here is derived from an EMBL/GenBank/DDBJ whole genome shotgun (WGS) entry which is preliminary data.</text>
</comment>
<dbReference type="Pfam" id="PF02237">
    <property type="entry name" value="BPL_C"/>
    <property type="match status" value="1"/>
</dbReference>
<dbReference type="NCBIfam" id="TIGR00121">
    <property type="entry name" value="birA_ligase"/>
    <property type="match status" value="1"/>
</dbReference>
<evidence type="ECO:0000256" key="3">
    <source>
        <dbReference type="ARBA" id="ARBA00024227"/>
    </source>
</evidence>
<dbReference type="PROSITE" id="PS51733">
    <property type="entry name" value="BPL_LPL_CATALYTIC"/>
    <property type="match status" value="1"/>
</dbReference>
<dbReference type="RefSeq" id="WP_229346541.1">
    <property type="nucleotide sequence ID" value="NZ_JAJFAT010000019.1"/>
</dbReference>
<dbReference type="InterPro" id="IPR004408">
    <property type="entry name" value="Biotin_CoA_COase_ligase"/>
</dbReference>
<dbReference type="CDD" id="cd16442">
    <property type="entry name" value="BPL"/>
    <property type="match status" value="1"/>
</dbReference>
<keyword evidence="1 5" id="KW-0436">Ligase</keyword>
<dbReference type="GO" id="GO:0005737">
    <property type="term" value="C:cytoplasm"/>
    <property type="evidence" value="ECO:0007669"/>
    <property type="project" value="TreeGrafter"/>
</dbReference>
<keyword evidence="6" id="KW-1185">Reference proteome</keyword>
<dbReference type="Gene3D" id="3.30.930.10">
    <property type="entry name" value="Bira Bifunctional Protein, Domain 2"/>
    <property type="match status" value="1"/>
</dbReference>
<dbReference type="AlphaFoldDB" id="A0AAW4X236"/>
<proteinExistence type="predicted"/>
<feature type="domain" description="BPL/LPL catalytic" evidence="4">
    <location>
        <begin position="42"/>
        <end position="216"/>
    </location>
</feature>
<evidence type="ECO:0000259" key="4">
    <source>
        <dbReference type="PROSITE" id="PS51733"/>
    </source>
</evidence>
<dbReference type="EMBL" id="JAJFAT010000019">
    <property type="protein sequence ID" value="MCC3145843.1"/>
    <property type="molecule type" value="Genomic_DNA"/>
</dbReference>
<dbReference type="GO" id="GO:0004077">
    <property type="term" value="F:biotin--[biotin carboxyl-carrier protein] ligase activity"/>
    <property type="evidence" value="ECO:0007669"/>
    <property type="project" value="UniProtKB-EC"/>
</dbReference>
<accession>A0AAW4X236</accession>